<evidence type="ECO:0000313" key="1">
    <source>
        <dbReference type="EMBL" id="OTG14604.1"/>
    </source>
</evidence>
<sequence length="56" mass="6409">MVSLRVSRHLASGIVAVLPALLQPKRYLSRLLSTFLVLPVRHNTRKTNRFVARILE</sequence>
<keyword evidence="2" id="KW-1185">Reference proteome</keyword>
<accession>A0A251TUM0</accession>
<dbReference type="AlphaFoldDB" id="A0A251TUM0"/>
<gene>
    <name evidence="1" type="ORF">HannXRQ_Chr09g0251261</name>
</gene>
<proteinExistence type="predicted"/>
<evidence type="ECO:0000313" key="2">
    <source>
        <dbReference type="Proteomes" id="UP000215914"/>
    </source>
</evidence>
<dbReference type="InParanoid" id="A0A251TUM0"/>
<dbReference type="EMBL" id="CM007898">
    <property type="protein sequence ID" value="OTG14604.1"/>
    <property type="molecule type" value="Genomic_DNA"/>
</dbReference>
<name>A0A251TUM0_HELAN</name>
<protein>
    <submittedName>
        <fullName evidence="1">Uncharacterized protein</fullName>
    </submittedName>
</protein>
<dbReference type="Proteomes" id="UP000215914">
    <property type="component" value="Chromosome 9"/>
</dbReference>
<reference evidence="2" key="1">
    <citation type="journal article" date="2017" name="Nature">
        <title>The sunflower genome provides insights into oil metabolism, flowering and Asterid evolution.</title>
        <authorList>
            <person name="Badouin H."/>
            <person name="Gouzy J."/>
            <person name="Grassa C.J."/>
            <person name="Murat F."/>
            <person name="Staton S.E."/>
            <person name="Cottret L."/>
            <person name="Lelandais-Briere C."/>
            <person name="Owens G.L."/>
            <person name="Carrere S."/>
            <person name="Mayjonade B."/>
            <person name="Legrand L."/>
            <person name="Gill N."/>
            <person name="Kane N.C."/>
            <person name="Bowers J.E."/>
            <person name="Hubner S."/>
            <person name="Bellec A."/>
            <person name="Berard A."/>
            <person name="Berges H."/>
            <person name="Blanchet N."/>
            <person name="Boniface M.C."/>
            <person name="Brunel D."/>
            <person name="Catrice O."/>
            <person name="Chaidir N."/>
            <person name="Claudel C."/>
            <person name="Donnadieu C."/>
            <person name="Faraut T."/>
            <person name="Fievet G."/>
            <person name="Helmstetter N."/>
            <person name="King M."/>
            <person name="Knapp S.J."/>
            <person name="Lai Z."/>
            <person name="Le Paslier M.C."/>
            <person name="Lippi Y."/>
            <person name="Lorenzon L."/>
            <person name="Mandel J.R."/>
            <person name="Marage G."/>
            <person name="Marchand G."/>
            <person name="Marquand E."/>
            <person name="Bret-Mestries E."/>
            <person name="Morien E."/>
            <person name="Nambeesan S."/>
            <person name="Nguyen T."/>
            <person name="Pegot-Espagnet P."/>
            <person name="Pouilly N."/>
            <person name="Raftis F."/>
            <person name="Sallet E."/>
            <person name="Schiex T."/>
            <person name="Thomas J."/>
            <person name="Vandecasteele C."/>
            <person name="Vares D."/>
            <person name="Vear F."/>
            <person name="Vautrin S."/>
            <person name="Crespi M."/>
            <person name="Mangin B."/>
            <person name="Burke J.M."/>
            <person name="Salse J."/>
            <person name="Munos S."/>
            <person name="Vincourt P."/>
            <person name="Rieseberg L.H."/>
            <person name="Langlade N.B."/>
        </authorList>
    </citation>
    <scope>NUCLEOTIDE SEQUENCE [LARGE SCALE GENOMIC DNA]</scope>
    <source>
        <strain evidence="2">cv. SF193</strain>
    </source>
</reference>
<organism evidence="1 2">
    <name type="scientific">Helianthus annuus</name>
    <name type="common">Common sunflower</name>
    <dbReference type="NCBI Taxonomy" id="4232"/>
    <lineage>
        <taxon>Eukaryota</taxon>
        <taxon>Viridiplantae</taxon>
        <taxon>Streptophyta</taxon>
        <taxon>Embryophyta</taxon>
        <taxon>Tracheophyta</taxon>
        <taxon>Spermatophyta</taxon>
        <taxon>Magnoliopsida</taxon>
        <taxon>eudicotyledons</taxon>
        <taxon>Gunneridae</taxon>
        <taxon>Pentapetalae</taxon>
        <taxon>asterids</taxon>
        <taxon>campanulids</taxon>
        <taxon>Asterales</taxon>
        <taxon>Asteraceae</taxon>
        <taxon>Asteroideae</taxon>
        <taxon>Heliantheae alliance</taxon>
        <taxon>Heliantheae</taxon>
        <taxon>Helianthus</taxon>
    </lineage>
</organism>